<evidence type="ECO:0000313" key="2">
    <source>
        <dbReference type="Proteomes" id="UP001295423"/>
    </source>
</evidence>
<comment type="caution">
    <text evidence="1">The sequence shown here is derived from an EMBL/GenBank/DDBJ whole genome shotgun (WGS) entry which is preliminary data.</text>
</comment>
<dbReference type="SUPFAM" id="SSF52058">
    <property type="entry name" value="L domain-like"/>
    <property type="match status" value="1"/>
</dbReference>
<organism evidence="1 2">
    <name type="scientific">Cylindrotheca closterium</name>
    <dbReference type="NCBI Taxonomy" id="2856"/>
    <lineage>
        <taxon>Eukaryota</taxon>
        <taxon>Sar</taxon>
        <taxon>Stramenopiles</taxon>
        <taxon>Ochrophyta</taxon>
        <taxon>Bacillariophyta</taxon>
        <taxon>Bacillariophyceae</taxon>
        <taxon>Bacillariophycidae</taxon>
        <taxon>Bacillariales</taxon>
        <taxon>Bacillariaceae</taxon>
        <taxon>Cylindrotheca</taxon>
    </lineage>
</organism>
<dbReference type="Pfam" id="PF13306">
    <property type="entry name" value="LRR_5"/>
    <property type="match status" value="1"/>
</dbReference>
<accession>A0AAD2FRH6</accession>
<dbReference type="PANTHER" id="PTHR45661:SF3">
    <property type="entry name" value="IG-LIKE DOMAIN-CONTAINING PROTEIN"/>
    <property type="match status" value="1"/>
</dbReference>
<dbReference type="EMBL" id="CAKOGP040001770">
    <property type="protein sequence ID" value="CAJ1950766.1"/>
    <property type="molecule type" value="Genomic_DNA"/>
</dbReference>
<gene>
    <name evidence="1" type="ORF">CYCCA115_LOCUS12746</name>
</gene>
<reference evidence="1" key="1">
    <citation type="submission" date="2023-08" db="EMBL/GenBank/DDBJ databases">
        <authorList>
            <person name="Audoor S."/>
            <person name="Bilcke G."/>
        </authorList>
    </citation>
    <scope>NUCLEOTIDE SEQUENCE</scope>
</reference>
<dbReference type="Proteomes" id="UP001295423">
    <property type="component" value="Unassembled WGS sequence"/>
</dbReference>
<protein>
    <submittedName>
        <fullName evidence="1">Uncharacterized protein</fullName>
    </submittedName>
</protein>
<evidence type="ECO:0000313" key="1">
    <source>
        <dbReference type="EMBL" id="CAJ1950766.1"/>
    </source>
</evidence>
<dbReference type="InterPro" id="IPR026906">
    <property type="entry name" value="LRR_5"/>
</dbReference>
<sequence length="478" mass="53911">MQASVMYRFQGNEGEEIPPSVQALTFNPGIQELHNELCFHREFLREVSFPEGLIKIGNEVFAYCKSLLVINVCSTVQSIGEKAFIYCELLTTVVFEESLSSPHRLKTIDGWAFYGCRSLERLKIPSSVNMIGDRAFQNCDALVEAILSNAAITEVPDMGFASCSSLQTVSLPKTIERIGIGSFGDCHSLVTVMLPLDFQPIKLTTRSFGRCKSLVNLVLPQGSTAESKPFLHSFQKCPLLQDRFGEEADIIAAGLVRRFERFPMHKLCYDHSSTTAQMLRLAYSMEDHGALVDQFGMTPMHVLFSTTINPSQDLLQALLETFPSHILNLEDANDKRPWDYLMANWNETNKSLLQMILSTWVLDPLNRWDTPASWMGAMQSRIQTILLAEADTEQRITFCTETYEIFKQLETMEATSILEMALWKGKLKSGWSSNDDDNATKRQALDREGCRVACGSNFVIPKVVQFLDISSEYVLQRN</sequence>
<dbReference type="InterPro" id="IPR053139">
    <property type="entry name" value="Surface_bspA-like"/>
</dbReference>
<keyword evidence="2" id="KW-1185">Reference proteome</keyword>
<dbReference type="InterPro" id="IPR032675">
    <property type="entry name" value="LRR_dom_sf"/>
</dbReference>
<dbReference type="AlphaFoldDB" id="A0AAD2FRH6"/>
<proteinExistence type="predicted"/>
<dbReference type="Gene3D" id="3.80.10.10">
    <property type="entry name" value="Ribonuclease Inhibitor"/>
    <property type="match status" value="2"/>
</dbReference>
<dbReference type="PANTHER" id="PTHR45661">
    <property type="entry name" value="SURFACE ANTIGEN"/>
    <property type="match status" value="1"/>
</dbReference>
<name>A0AAD2FRH6_9STRA</name>